<evidence type="ECO:0000259" key="1">
    <source>
        <dbReference type="Pfam" id="PF07238"/>
    </source>
</evidence>
<evidence type="ECO:0000313" key="3">
    <source>
        <dbReference type="Proteomes" id="UP000033202"/>
    </source>
</evidence>
<sequence>MLSGLKKTLFRSRGDEDSSADNRRHPRRTVFLDAAIYAIDFFSDVVIHNVSAEGFMGEADVELTIGEKLHLTLDDKAFQTGTVRWTEGKTFGVSFDTPLARTGAGDDALDYGSMPEHKPRARRATLNIPARLNLGRPPEPAKVKNVSQSGMLLEASANLGAGQHVLVKLGDRSPVAAVVKWRKDDHIGIETAEPVGILSLVYSSN</sequence>
<dbReference type="RefSeq" id="WP_084689588.1">
    <property type="nucleotide sequence ID" value="NZ_BBWU01000051.1"/>
</dbReference>
<dbReference type="Pfam" id="PF07238">
    <property type="entry name" value="PilZ"/>
    <property type="match status" value="2"/>
</dbReference>
<accession>A0A0E9MSB9</accession>
<keyword evidence="3" id="KW-1185">Reference proteome</keyword>
<feature type="domain" description="PilZ" evidence="1">
    <location>
        <begin position="120"/>
        <end position="190"/>
    </location>
</feature>
<organism evidence="2 3">
    <name type="scientific">Sphingomonas changbaiensis NBRC 104936</name>
    <dbReference type="NCBI Taxonomy" id="1219043"/>
    <lineage>
        <taxon>Bacteria</taxon>
        <taxon>Pseudomonadati</taxon>
        <taxon>Pseudomonadota</taxon>
        <taxon>Alphaproteobacteria</taxon>
        <taxon>Sphingomonadales</taxon>
        <taxon>Sphingomonadaceae</taxon>
        <taxon>Sphingomonas</taxon>
    </lineage>
</organism>
<reference evidence="2 3" key="1">
    <citation type="submission" date="2015-04" db="EMBL/GenBank/DDBJ databases">
        <title>Whole genome shotgun sequence of Sphingomonas changbaiensis NBRC 104936.</title>
        <authorList>
            <person name="Katano-Makiyama Y."/>
            <person name="Hosoyama A."/>
            <person name="Hashimoto M."/>
            <person name="Noguchi M."/>
            <person name="Tsuchikane K."/>
            <person name="Ohji S."/>
            <person name="Yamazoe A."/>
            <person name="Ichikawa N."/>
            <person name="Kimura A."/>
            <person name="Fujita N."/>
        </authorList>
    </citation>
    <scope>NUCLEOTIDE SEQUENCE [LARGE SCALE GENOMIC DNA]</scope>
    <source>
        <strain evidence="2 3">NBRC 104936</strain>
    </source>
</reference>
<proteinExistence type="predicted"/>
<evidence type="ECO:0000313" key="2">
    <source>
        <dbReference type="EMBL" id="GAO40677.1"/>
    </source>
</evidence>
<gene>
    <name evidence="2" type="ORF">SCH01S_51_00070</name>
</gene>
<name>A0A0E9MSB9_9SPHN</name>
<dbReference type="SUPFAM" id="SSF141371">
    <property type="entry name" value="PilZ domain-like"/>
    <property type="match status" value="2"/>
</dbReference>
<dbReference type="AlphaFoldDB" id="A0A0E9MSB9"/>
<dbReference type="Proteomes" id="UP000033202">
    <property type="component" value="Unassembled WGS sequence"/>
</dbReference>
<feature type="domain" description="PilZ" evidence="1">
    <location>
        <begin position="22"/>
        <end position="99"/>
    </location>
</feature>
<dbReference type="GO" id="GO:0035438">
    <property type="term" value="F:cyclic-di-GMP binding"/>
    <property type="evidence" value="ECO:0007669"/>
    <property type="project" value="InterPro"/>
</dbReference>
<comment type="caution">
    <text evidence="2">The sequence shown here is derived from an EMBL/GenBank/DDBJ whole genome shotgun (WGS) entry which is preliminary data.</text>
</comment>
<dbReference type="STRING" id="1219043.SCH01S_51_00070"/>
<dbReference type="InterPro" id="IPR009875">
    <property type="entry name" value="PilZ_domain"/>
</dbReference>
<protein>
    <recommendedName>
        <fullName evidence="1">PilZ domain-containing protein</fullName>
    </recommendedName>
</protein>
<dbReference type="OrthoDB" id="7564913at2"/>
<dbReference type="EMBL" id="BBWU01000051">
    <property type="protein sequence ID" value="GAO40677.1"/>
    <property type="molecule type" value="Genomic_DNA"/>
</dbReference>